<dbReference type="AlphaFoldDB" id="A0A9N9MB20"/>
<dbReference type="InterPro" id="IPR002999">
    <property type="entry name" value="Tudor"/>
</dbReference>
<dbReference type="InterPro" id="IPR050621">
    <property type="entry name" value="Tudor_domain_containing"/>
</dbReference>
<proteinExistence type="predicted"/>
<dbReference type="PANTHER" id="PTHR22948">
    <property type="entry name" value="TUDOR DOMAIN CONTAINING PROTEIN"/>
    <property type="match status" value="1"/>
</dbReference>
<dbReference type="SUPFAM" id="SSF63748">
    <property type="entry name" value="Tudor/PWWP/MBT"/>
    <property type="match status" value="2"/>
</dbReference>
<dbReference type="Pfam" id="PF00567">
    <property type="entry name" value="TUDOR"/>
    <property type="match status" value="2"/>
</dbReference>
<name>A0A9N9MB20_9CUCU</name>
<evidence type="ECO:0000313" key="2">
    <source>
        <dbReference type="EMBL" id="CAG9761132.1"/>
    </source>
</evidence>
<keyword evidence="3" id="KW-1185">Reference proteome</keyword>
<dbReference type="SMART" id="SM00333">
    <property type="entry name" value="TUDOR"/>
    <property type="match status" value="2"/>
</dbReference>
<dbReference type="CDD" id="cd20379">
    <property type="entry name" value="Tudor_dTUD-like"/>
    <property type="match status" value="1"/>
</dbReference>
<organism evidence="2 3">
    <name type="scientific">Ceutorhynchus assimilis</name>
    <name type="common">cabbage seed weevil</name>
    <dbReference type="NCBI Taxonomy" id="467358"/>
    <lineage>
        <taxon>Eukaryota</taxon>
        <taxon>Metazoa</taxon>
        <taxon>Ecdysozoa</taxon>
        <taxon>Arthropoda</taxon>
        <taxon>Hexapoda</taxon>
        <taxon>Insecta</taxon>
        <taxon>Pterygota</taxon>
        <taxon>Neoptera</taxon>
        <taxon>Endopterygota</taxon>
        <taxon>Coleoptera</taxon>
        <taxon>Polyphaga</taxon>
        <taxon>Cucujiformia</taxon>
        <taxon>Curculionidae</taxon>
        <taxon>Ceutorhynchinae</taxon>
        <taxon>Ceutorhynchus</taxon>
    </lineage>
</organism>
<reference evidence="2" key="1">
    <citation type="submission" date="2022-01" db="EMBL/GenBank/DDBJ databases">
        <authorList>
            <person name="King R."/>
        </authorList>
    </citation>
    <scope>NUCLEOTIDE SEQUENCE</scope>
</reference>
<accession>A0A9N9MB20</accession>
<dbReference type="EMBL" id="OU892277">
    <property type="protein sequence ID" value="CAG9761132.1"/>
    <property type="molecule type" value="Genomic_DNA"/>
</dbReference>
<protein>
    <recommendedName>
        <fullName evidence="1">Tudor domain-containing protein</fullName>
    </recommendedName>
</protein>
<dbReference type="PROSITE" id="PS50304">
    <property type="entry name" value="TUDOR"/>
    <property type="match status" value="1"/>
</dbReference>
<dbReference type="Gene3D" id="2.30.30.140">
    <property type="match status" value="2"/>
</dbReference>
<dbReference type="Proteomes" id="UP001152799">
    <property type="component" value="Chromosome 1"/>
</dbReference>
<feature type="domain" description="Tudor" evidence="1">
    <location>
        <begin position="367"/>
        <end position="421"/>
    </location>
</feature>
<gene>
    <name evidence="2" type="ORF">CEUTPL_LOCUS1843</name>
</gene>
<dbReference type="PANTHER" id="PTHR22948:SF72">
    <property type="entry name" value="TUDOR DOMAIN-CONTAINING PROTEIN"/>
    <property type="match status" value="1"/>
</dbReference>
<evidence type="ECO:0000313" key="3">
    <source>
        <dbReference type="Proteomes" id="UP001152799"/>
    </source>
</evidence>
<dbReference type="OrthoDB" id="10023235at2759"/>
<evidence type="ECO:0000259" key="1">
    <source>
        <dbReference type="PROSITE" id="PS50304"/>
    </source>
</evidence>
<sequence length="421" mass="48228">MDIVENIMSHVNSVDCLLPVIEKPLKDMLVVVQFKELWYRGVVIHECRPQGYAIVTLLDYGNREEIECNIRQMSEIMRKIPAQAIRFNINNNALMDVPTLKIHQEIEVAVTEIVNWDNNEPIYMVNINRILGSAEKLRRTLIESQPKESVRFAPVAKCFMKIAESSAIIAPDRMLRIVHYRKDKLIVRTNELANLTKKVVKHVAWMKKKQETLPLTSLRNIDKTLASLPPALIEINYPPLERATDEGITLLRSLIEKKPRIRSIEVNGHIDFTVDGELLSTKITSQLTPPKLDAISRSHTTISENKKSVQTLFRDMPFVEPKKSRAPYACFSYHGATLTLVEWSPERRRLIEKLTSLAIPGDNEPFEPVQFGMCLAIREGFWCRAMATGDDDDKTIEVKFVDYGNIAKVDRANIRKLPEEM</sequence>